<dbReference type="PANTHER" id="PTHR12561">
    <property type="entry name" value="LIPOATE-PROTEIN LIGASE"/>
    <property type="match status" value="1"/>
</dbReference>
<reference evidence="10" key="1">
    <citation type="submission" date="2016-10" db="EMBL/GenBank/DDBJ databases">
        <authorList>
            <person name="Varghese N."/>
            <person name="Submissions S."/>
        </authorList>
    </citation>
    <scope>NUCLEOTIDE SEQUENCE [LARGE SCALE GENOMIC DNA]</scope>
    <source>
        <strain evidence="10">NLAE-zl-G277</strain>
    </source>
</reference>
<dbReference type="UniPathway" id="UPA00537">
    <property type="reaction ID" value="UER00594"/>
</dbReference>
<dbReference type="GO" id="GO:0016979">
    <property type="term" value="F:lipoate-protein ligase activity"/>
    <property type="evidence" value="ECO:0007669"/>
    <property type="project" value="UniProtKB-EC"/>
</dbReference>
<dbReference type="EMBL" id="FOIM01000007">
    <property type="protein sequence ID" value="SET49796.1"/>
    <property type="molecule type" value="Genomic_DNA"/>
</dbReference>
<dbReference type="AlphaFoldDB" id="A0A1I0EWC7"/>
<feature type="domain" description="BPL/LPL catalytic" evidence="8">
    <location>
        <begin position="30"/>
        <end position="213"/>
    </location>
</feature>
<dbReference type="RefSeq" id="WP_092362523.1">
    <property type="nucleotide sequence ID" value="NZ_DAINWJ010000011.1"/>
</dbReference>
<dbReference type="InterPro" id="IPR045864">
    <property type="entry name" value="aa-tRNA-synth_II/BPL/LPL"/>
</dbReference>
<proteinExistence type="predicted"/>
<evidence type="ECO:0000256" key="4">
    <source>
        <dbReference type="ARBA" id="ARBA00022598"/>
    </source>
</evidence>
<comment type="catalytic activity">
    <reaction evidence="7">
        <text>L-lysyl-[lipoyl-carrier protein] + (R)-lipoate + ATP = N(6)-[(R)-lipoyl]-L-lysyl-[lipoyl-carrier protein] + AMP + diphosphate + H(+)</text>
        <dbReference type="Rhea" id="RHEA:49288"/>
        <dbReference type="Rhea" id="RHEA-COMP:10500"/>
        <dbReference type="Rhea" id="RHEA-COMP:10502"/>
        <dbReference type="ChEBI" id="CHEBI:15378"/>
        <dbReference type="ChEBI" id="CHEBI:29969"/>
        <dbReference type="ChEBI" id="CHEBI:30616"/>
        <dbReference type="ChEBI" id="CHEBI:33019"/>
        <dbReference type="ChEBI" id="CHEBI:83088"/>
        <dbReference type="ChEBI" id="CHEBI:83099"/>
        <dbReference type="ChEBI" id="CHEBI:456215"/>
        <dbReference type="EC" id="6.3.1.20"/>
    </reaction>
</comment>
<dbReference type="Gene3D" id="3.30.390.50">
    <property type="entry name" value="CO dehydrogenase flavoprotein, C-terminal domain"/>
    <property type="match status" value="1"/>
</dbReference>
<evidence type="ECO:0000256" key="3">
    <source>
        <dbReference type="ARBA" id="ARBA00012367"/>
    </source>
</evidence>
<dbReference type="InterPro" id="IPR004143">
    <property type="entry name" value="BPL_LPL_catalytic"/>
</dbReference>
<dbReference type="GO" id="GO:0009249">
    <property type="term" value="P:protein lipoylation"/>
    <property type="evidence" value="ECO:0007669"/>
    <property type="project" value="InterPro"/>
</dbReference>
<evidence type="ECO:0000259" key="8">
    <source>
        <dbReference type="PROSITE" id="PS51733"/>
    </source>
</evidence>
<dbReference type="SUPFAM" id="SSF55681">
    <property type="entry name" value="Class II aaRS and biotin synthetases"/>
    <property type="match status" value="1"/>
</dbReference>
<dbReference type="PANTHER" id="PTHR12561:SF3">
    <property type="entry name" value="LIPOYLTRANSFERASE 1, MITOCHONDRIAL"/>
    <property type="match status" value="1"/>
</dbReference>
<keyword evidence="5" id="KW-0547">Nucleotide-binding</keyword>
<dbReference type="CDD" id="cd16443">
    <property type="entry name" value="LplA"/>
    <property type="match status" value="1"/>
</dbReference>
<dbReference type="GO" id="GO:0005524">
    <property type="term" value="F:ATP binding"/>
    <property type="evidence" value="ECO:0007669"/>
    <property type="project" value="UniProtKB-KW"/>
</dbReference>
<keyword evidence="4 9" id="KW-0436">Ligase</keyword>
<dbReference type="NCBIfam" id="TIGR00545">
    <property type="entry name" value="lipoyltrans"/>
    <property type="match status" value="1"/>
</dbReference>
<accession>A0A1I0EWC7</accession>
<comment type="pathway">
    <text evidence="2">Protein modification; protein lipoylation via exogenous pathway; protein N(6)-(lipoyl)lysine from lipoate: step 1/2.</text>
</comment>
<dbReference type="InterPro" id="IPR019491">
    <property type="entry name" value="Lipoate_protein_ligase_C"/>
</dbReference>
<dbReference type="InterPro" id="IPR004562">
    <property type="entry name" value="LipoylTrfase_LipoateP_Ligase"/>
</dbReference>
<dbReference type="Pfam" id="PF21948">
    <property type="entry name" value="LplA-B_cat"/>
    <property type="match status" value="1"/>
</dbReference>
<evidence type="ECO:0000313" key="9">
    <source>
        <dbReference type="EMBL" id="SET49796.1"/>
    </source>
</evidence>
<dbReference type="GO" id="GO:0005737">
    <property type="term" value="C:cytoplasm"/>
    <property type="evidence" value="ECO:0007669"/>
    <property type="project" value="TreeGrafter"/>
</dbReference>
<dbReference type="STRING" id="460384.SAMN05216313_10780"/>
<dbReference type="SUPFAM" id="SSF82649">
    <property type="entry name" value="SufE/NifU"/>
    <property type="match status" value="1"/>
</dbReference>
<name>A0A1I0EWC7_9FIRM</name>
<protein>
    <recommendedName>
        <fullName evidence="3">lipoate--protein ligase</fullName>
        <ecNumber evidence="3">6.3.1.20</ecNumber>
    </recommendedName>
</protein>
<organism evidence="9 10">
    <name type="scientific">Enterocloster lavalensis</name>
    <dbReference type="NCBI Taxonomy" id="460384"/>
    <lineage>
        <taxon>Bacteria</taxon>
        <taxon>Bacillati</taxon>
        <taxon>Bacillota</taxon>
        <taxon>Clostridia</taxon>
        <taxon>Lachnospirales</taxon>
        <taxon>Lachnospiraceae</taxon>
        <taxon>Enterocloster</taxon>
    </lineage>
</organism>
<evidence type="ECO:0000256" key="7">
    <source>
        <dbReference type="ARBA" id="ARBA00048037"/>
    </source>
</evidence>
<evidence type="ECO:0000256" key="1">
    <source>
        <dbReference type="ARBA" id="ARBA00005085"/>
    </source>
</evidence>
<sequence>MIQHLTWIETDNTWPYRNLAMEEYMTSHVLEGECILFLWQNRRTVVIGKNQNCWKECHVGALEEDGGFLARRLSGGGAVFHDLGNLNFTFIARRADYNVDRQLQVIIAALEALGLHSEKTGRNDVTVDGRKFSGNAFFQSGGYCCHHGTLLVDVDRELMSRYLNVSREKLASKSVSSVKSRVVNLRELLPGLTLEQLKMALVDAFSQVYGMRPRHMEEGELPAEEIERLTERFASAAWKYGRKMPFDYELARRFGWGDIQLQLHVEGGVVLDAAAYSDAMDPEFIGRLPEALKGCACGREGLCGALEQMAGEYGNGTDPGGASLSQVLSDIKALISESF</sequence>
<dbReference type="Gene3D" id="3.30.930.10">
    <property type="entry name" value="Bira Bifunctional Protein, Domain 2"/>
    <property type="match status" value="1"/>
</dbReference>
<evidence type="ECO:0000256" key="2">
    <source>
        <dbReference type="ARBA" id="ARBA00005124"/>
    </source>
</evidence>
<evidence type="ECO:0000313" key="10">
    <source>
        <dbReference type="Proteomes" id="UP000198508"/>
    </source>
</evidence>
<evidence type="ECO:0000256" key="6">
    <source>
        <dbReference type="ARBA" id="ARBA00022840"/>
    </source>
</evidence>
<dbReference type="EC" id="6.3.1.20" evidence="3"/>
<gene>
    <name evidence="9" type="ORF">SAMN05216313_10780</name>
</gene>
<comment type="pathway">
    <text evidence="1">Protein modification; protein lipoylation via exogenous pathway; protein N(6)-(lipoyl)lysine from lipoate: step 2/2.</text>
</comment>
<evidence type="ECO:0000256" key="5">
    <source>
        <dbReference type="ARBA" id="ARBA00022741"/>
    </source>
</evidence>
<dbReference type="Proteomes" id="UP000198508">
    <property type="component" value="Unassembled WGS sequence"/>
</dbReference>
<dbReference type="GO" id="GO:0017118">
    <property type="term" value="F:lipoyltransferase activity"/>
    <property type="evidence" value="ECO:0007669"/>
    <property type="project" value="TreeGrafter"/>
</dbReference>
<dbReference type="PROSITE" id="PS51733">
    <property type="entry name" value="BPL_LPL_CATALYTIC"/>
    <property type="match status" value="1"/>
</dbReference>
<keyword evidence="6" id="KW-0067">ATP-binding</keyword>
<keyword evidence="10" id="KW-1185">Reference proteome</keyword>
<dbReference type="Pfam" id="PF10437">
    <property type="entry name" value="Lip_prot_lig_C"/>
    <property type="match status" value="1"/>
</dbReference>